<keyword evidence="3" id="KW-1185">Reference proteome</keyword>
<feature type="signal peptide" evidence="1">
    <location>
        <begin position="1"/>
        <end position="21"/>
    </location>
</feature>
<evidence type="ECO:0000256" key="1">
    <source>
        <dbReference type="SAM" id="SignalP"/>
    </source>
</evidence>
<evidence type="ECO:0000313" key="2">
    <source>
        <dbReference type="EMBL" id="TDO25430.1"/>
    </source>
</evidence>
<dbReference type="AlphaFoldDB" id="A0A4R6ISH5"/>
<proteinExistence type="predicted"/>
<evidence type="ECO:0008006" key="4">
    <source>
        <dbReference type="Google" id="ProtNLM"/>
    </source>
</evidence>
<feature type="chain" id="PRO_5020478949" description="Outer membrane protein with beta-barrel domain" evidence="1">
    <location>
        <begin position="22"/>
        <end position="200"/>
    </location>
</feature>
<accession>A0A4R6ISH5</accession>
<gene>
    <name evidence="2" type="ORF">BC659_2972</name>
</gene>
<dbReference type="Proteomes" id="UP000295741">
    <property type="component" value="Unassembled WGS sequence"/>
</dbReference>
<protein>
    <recommendedName>
        <fullName evidence="4">Outer membrane protein with beta-barrel domain</fullName>
    </recommendedName>
</protein>
<keyword evidence="1" id="KW-0732">Signal</keyword>
<dbReference type="EMBL" id="SNWP01000013">
    <property type="protein sequence ID" value="TDO25430.1"/>
    <property type="molecule type" value="Genomic_DNA"/>
</dbReference>
<comment type="caution">
    <text evidence="2">The sequence shown here is derived from an EMBL/GenBank/DDBJ whole genome shotgun (WGS) entry which is preliminary data.</text>
</comment>
<organism evidence="2 3">
    <name type="scientific">Sediminibacterium goheungense</name>
    <dbReference type="NCBI Taxonomy" id="1086393"/>
    <lineage>
        <taxon>Bacteria</taxon>
        <taxon>Pseudomonadati</taxon>
        <taxon>Bacteroidota</taxon>
        <taxon>Chitinophagia</taxon>
        <taxon>Chitinophagales</taxon>
        <taxon>Chitinophagaceae</taxon>
        <taxon>Sediminibacterium</taxon>
    </lineage>
</organism>
<evidence type="ECO:0000313" key="3">
    <source>
        <dbReference type="Proteomes" id="UP000295741"/>
    </source>
</evidence>
<reference evidence="2 3" key="1">
    <citation type="submission" date="2019-03" db="EMBL/GenBank/DDBJ databases">
        <title>Genomic Encyclopedia of Archaeal and Bacterial Type Strains, Phase II (KMG-II): from individual species to whole genera.</title>
        <authorList>
            <person name="Goeker M."/>
        </authorList>
    </citation>
    <scope>NUCLEOTIDE SEQUENCE [LARGE SCALE GENOMIC DNA]</scope>
    <source>
        <strain evidence="2 3">DSM 28323</strain>
    </source>
</reference>
<name>A0A4R6ISH5_9BACT</name>
<sequence>MIMKNSVLFACLMMLATFAVAQQNESNEQPKGFKRENMFFGSSLNLSLGNRFFNVGINPELGYSLNKWLDAGVALNINYFSQNASDFSNTRFRNFNYGAGTFLRIWPVNFLHLQVQPEYNWISSSQKNVITGQSARYNYNAESLLVGIGYGSRAVGSQYSYVTLMIDVLQNINSPYRDQFNDPLPVFRAGFGVYLNRKKQ</sequence>